<keyword evidence="5" id="KW-1185">Reference proteome</keyword>
<dbReference type="PROSITE" id="PS51257">
    <property type="entry name" value="PROKAR_LIPOPROTEIN"/>
    <property type="match status" value="1"/>
</dbReference>
<evidence type="ECO:0000259" key="3">
    <source>
        <dbReference type="SMART" id="SM00909"/>
    </source>
</evidence>
<evidence type="ECO:0000313" key="4">
    <source>
        <dbReference type="EMBL" id="MFC4396278.1"/>
    </source>
</evidence>
<feature type="compositionally biased region" description="Basic and acidic residues" evidence="1">
    <location>
        <begin position="292"/>
        <end position="305"/>
    </location>
</feature>
<evidence type="ECO:0000313" key="5">
    <source>
        <dbReference type="Proteomes" id="UP001595778"/>
    </source>
</evidence>
<proteinExistence type="predicted"/>
<organism evidence="4 5">
    <name type="scientific">Arthrobacter sedimenti</name>
    <dbReference type="NCBI Taxonomy" id="2694931"/>
    <lineage>
        <taxon>Bacteria</taxon>
        <taxon>Bacillati</taxon>
        <taxon>Actinomycetota</taxon>
        <taxon>Actinomycetes</taxon>
        <taxon>Micrococcales</taxon>
        <taxon>Micrococcaceae</taxon>
        <taxon>Arthrobacter</taxon>
    </lineage>
</organism>
<dbReference type="Proteomes" id="UP001595778">
    <property type="component" value="Unassembled WGS sequence"/>
</dbReference>
<feature type="region of interest" description="Disordered" evidence="1">
    <location>
        <begin position="24"/>
        <end position="58"/>
    </location>
</feature>
<feature type="domain" description="GerMN" evidence="3">
    <location>
        <begin position="91"/>
        <end position="188"/>
    </location>
</feature>
<feature type="region of interest" description="Disordered" evidence="1">
    <location>
        <begin position="286"/>
        <end position="305"/>
    </location>
</feature>
<reference evidence="5" key="1">
    <citation type="journal article" date="2019" name="Int. J. Syst. Evol. Microbiol.">
        <title>The Global Catalogue of Microorganisms (GCM) 10K type strain sequencing project: providing services to taxonomists for standard genome sequencing and annotation.</title>
        <authorList>
            <consortium name="The Broad Institute Genomics Platform"/>
            <consortium name="The Broad Institute Genome Sequencing Center for Infectious Disease"/>
            <person name="Wu L."/>
            <person name="Ma J."/>
        </authorList>
    </citation>
    <scope>NUCLEOTIDE SEQUENCE [LARGE SCALE GENOMIC DNA]</scope>
    <source>
        <strain evidence="5">PJ61</strain>
    </source>
</reference>
<protein>
    <submittedName>
        <fullName evidence="4">GerMN domain-containing protein</fullName>
    </submittedName>
</protein>
<evidence type="ECO:0000256" key="2">
    <source>
        <dbReference type="SAM" id="SignalP"/>
    </source>
</evidence>
<feature type="chain" id="PRO_5045809760" evidence="2">
    <location>
        <begin position="21"/>
        <end position="305"/>
    </location>
</feature>
<keyword evidence="2" id="KW-0732">Signal</keyword>
<feature type="compositionally biased region" description="Polar residues" evidence="1">
    <location>
        <begin position="48"/>
        <end position="58"/>
    </location>
</feature>
<feature type="signal peptide" evidence="2">
    <location>
        <begin position="1"/>
        <end position="20"/>
    </location>
</feature>
<sequence>MGRLRPAVLAGMLVLVPVLAGCTAEGGPSPAGTTASIPASGGTMPDAPSTSAPLETTQSSNKAPVYWIGRSGTSIFLYREFRDVPEQDNPVTRALRAMMSEKPLDPDFFTPWQNPGKLATSISGKDVITVDVSADAFNSNLDADMAARAIQQLIYTATAAAASSGLIDTGQQIRVRILVDGHTDYVAFGKIQLGALMTRAAGLVAPVWIIDPQENVEVPGGSVKITGRSTSPGAKLHWQLLRAGDGGSKAPFLNGETTAGTEQGQAGVFTLALNLPPGDYELRVAQAGSSGEPDKNEDTRSFKVR</sequence>
<dbReference type="InterPro" id="IPR019606">
    <property type="entry name" value="GerMN"/>
</dbReference>
<name>A0ABV8WIA2_9MICC</name>
<dbReference type="Pfam" id="PF10646">
    <property type="entry name" value="Germane"/>
    <property type="match status" value="1"/>
</dbReference>
<comment type="caution">
    <text evidence="4">The sequence shown here is derived from an EMBL/GenBank/DDBJ whole genome shotgun (WGS) entry which is preliminary data.</text>
</comment>
<gene>
    <name evidence="4" type="ORF">ACFO0G_09280</name>
</gene>
<dbReference type="EMBL" id="JBHSDQ010000003">
    <property type="protein sequence ID" value="MFC4396278.1"/>
    <property type="molecule type" value="Genomic_DNA"/>
</dbReference>
<dbReference type="RefSeq" id="WP_376977167.1">
    <property type="nucleotide sequence ID" value="NZ_JBHSDQ010000003.1"/>
</dbReference>
<accession>A0ABV8WIA2</accession>
<evidence type="ECO:0000256" key="1">
    <source>
        <dbReference type="SAM" id="MobiDB-lite"/>
    </source>
</evidence>
<dbReference type="SMART" id="SM00909">
    <property type="entry name" value="Germane"/>
    <property type="match status" value="1"/>
</dbReference>